<gene>
    <name evidence="4" type="primary">cas12b</name>
    <name evidence="4" type="ORF">G3N55_08655</name>
</gene>
<dbReference type="Pfam" id="PF22126">
    <property type="entry name" value="C2c1_RuvC-like"/>
    <property type="match status" value="1"/>
</dbReference>
<sequence length="1529" mass="173662">MVQRAYTLRLRGLDRNDQSWRDALWRTHEAVNNGAKVFGDWLLTLRGGLDHTLADTIKGGKGKPDRDPTDEERKARRILLALSWLSVESKLGAPADFIVASGEDDAKDRNGKVIAALKEILESRGVAKAEIERWVEDCSASLSAAIRDDAVWVNRSKAFDEAVESFGASFKRDDVWDMLFFGSREAYLAPAKGSEDESSETELEEKAKDLVKKAGQWLSRRFGTGKGADFSRMAEVYQKIADWAASPSGSATVDDLVRVLWQHFGTEEAQPKNGLDWMIDLSSYRGHSPNPVHKLLKQNTSLTETQLKDLHKKANTRAKSCRSKISSKGRRPYSDAVLNDVESVCGFTYRSDTNGQNVSVSDYSKYSDDYKWGPARHYEYAVILDHAARRVSLAHTWIKRAEAERRKFEEDAKKIDQVPKAAKDWLDRFCLERSGTTGALEPYRIRRRAVDGWKEVVAAWSKADCKTTEDRIAAARAIQDDPEIDKFGDTQLFEALAEDDALCVWHKDGMSSQDPDPQPLLYYVAASEAEFKKRHFKVPAYRHPDPLLHPVFCDFGNSRWFIDFSIHKAAHQLDDAEKRVKAKHKEVEKARKSLERYAGKKEKSAKAKKRLEDAEKKLAKAEQDLDYLRSGHQMEMKLFNGWTVEEFLLAWQSKRLARDLALRQRSKEKESSKVVTRADRLGRAASNVTKSDEVNIAGLFEQKYWNGRLQAPRRQLEAIARYVEKHDWDDKAKKMRDTIQWLMTFSAELQPQGPWMDYAAKFADDAPAKPFVSRRGEYAVKRHSNDARQGHARLILSRLPGLRVLAVDLGHRYAAACAVWEALSNEDFKKEIEGRKILRGGTDENALYCHTEHETNEMKHVTIYRRIGADTLPDRTPHPAPWARLDRQFLIKLQGEEEGAREASNEEIWQVHQMEAAIGRRTPLIDRLVGSGWGSTEKQKARLEALKNLGWQPVENMEADNATTGEEAGTFRPSLSVDALMSSAVRTLRLALKRHGDRARIAHYLITDETTRPGGIKEKLDENGRIELLKDALAIWHDLFSSRGWRDDAAKKLWDDHIAKLHEYEAPEEIGKDISSADRKKKREENQEKLRNAAKDLARDVTLRKALHDAWKKRWEEDDVQWKKQLRWFKDWILPRGKAADDPTIRKVGGLSLTRLATLTEFRRKVQVGFFTRLHPGGSRDETKEKFGQSTLDALEKLREQRVKQLASRIVEAALGVGRMKRPRGGKDPKRPDVRVDEPCHAVVIEDLTHYRPEETRTRRENRQLMAWSSSKVKKYLAEACELHGLHLREIPAAYTSRQDSRTGAPGIRCQDVPVKEFMRSPFWRRQVKLAEEKRAKNKGGAYEHYLCYLNAEWIDKTNADWEKAGVVRVPLRGGEIFISADSNSPAAKGIQADLNAAANIGLKALLDPDWPGKWWYVPCDPATFKPVKAKVKGSAAVDPDHALPCSDQSQSGDAATGEKKRGEKSKRKSGEVVNLWRDVSSSSIATGDWKNYAAYWNDVQARVIDMMSKLNSCDSTSAGTPLEDDVPL</sequence>
<evidence type="ECO:0000313" key="4">
    <source>
        <dbReference type="EMBL" id="NDY42909.1"/>
    </source>
</evidence>
<evidence type="ECO:0000313" key="5">
    <source>
        <dbReference type="Proteomes" id="UP000469346"/>
    </source>
</evidence>
<protein>
    <submittedName>
        <fullName evidence="4">Type V CRISPR-associated protein Cas12b</fullName>
    </submittedName>
</protein>
<proteinExistence type="predicted"/>
<dbReference type="EMBL" id="JAAGRR010000098">
    <property type="protein sequence ID" value="NDY42909.1"/>
    <property type="molecule type" value="Genomic_DNA"/>
</dbReference>
<feature type="region of interest" description="Disordered" evidence="2">
    <location>
        <begin position="1438"/>
        <end position="1469"/>
    </location>
</feature>
<reference evidence="4 5" key="1">
    <citation type="submission" date="2020-02" db="EMBL/GenBank/DDBJ databases">
        <title>Comparative genomics of sulfur disproportionating microorganisms.</title>
        <authorList>
            <person name="Ward L.M."/>
            <person name="Bertran E."/>
            <person name="Johnston D.T."/>
        </authorList>
    </citation>
    <scope>NUCLEOTIDE SEQUENCE [LARGE SCALE GENOMIC DNA]</scope>
    <source>
        <strain evidence="4 5">DSM 100025</strain>
    </source>
</reference>
<dbReference type="RefSeq" id="WP_163299037.1">
    <property type="nucleotide sequence ID" value="NZ_JAAGRR010000098.1"/>
</dbReference>
<name>A0A6N9TP17_DISTH</name>
<dbReference type="InterPro" id="IPR054011">
    <property type="entry name" value="C2c1_RuvC-like"/>
</dbReference>
<keyword evidence="1" id="KW-0175">Coiled coil</keyword>
<feature type="domain" description="C2c1 CRISPR-Cas endonuclease RuvC-like" evidence="3">
    <location>
        <begin position="1200"/>
        <end position="1401"/>
    </location>
</feature>
<evidence type="ECO:0000259" key="3">
    <source>
        <dbReference type="Pfam" id="PF22126"/>
    </source>
</evidence>
<evidence type="ECO:0000256" key="1">
    <source>
        <dbReference type="SAM" id="Coils"/>
    </source>
</evidence>
<feature type="coiled-coil region" evidence="1">
    <location>
        <begin position="566"/>
        <end position="631"/>
    </location>
</feature>
<accession>A0A6N9TP17</accession>
<dbReference type="InterPro" id="IPR053603">
    <property type="entry name" value="Cas12b_endonuclease"/>
</dbReference>
<comment type="caution">
    <text evidence="4">The sequence shown here is derived from an EMBL/GenBank/DDBJ whole genome shotgun (WGS) entry which is preliminary data.</text>
</comment>
<keyword evidence="5" id="KW-1185">Reference proteome</keyword>
<organism evidence="4 5">
    <name type="scientific">Dissulfurirhabdus thermomarina</name>
    <dbReference type="NCBI Taxonomy" id="1765737"/>
    <lineage>
        <taxon>Bacteria</taxon>
        <taxon>Deltaproteobacteria</taxon>
        <taxon>Dissulfurirhabdaceae</taxon>
        <taxon>Dissulfurirhabdus</taxon>
    </lineage>
</organism>
<dbReference type="NCBIfam" id="NF033949">
    <property type="entry name" value="Cas12b"/>
    <property type="match status" value="1"/>
</dbReference>
<dbReference type="Proteomes" id="UP000469346">
    <property type="component" value="Unassembled WGS sequence"/>
</dbReference>
<evidence type="ECO:0000256" key="2">
    <source>
        <dbReference type="SAM" id="MobiDB-lite"/>
    </source>
</evidence>